<feature type="transmembrane region" description="Helical" evidence="9">
    <location>
        <begin position="282"/>
        <end position="306"/>
    </location>
</feature>
<organism evidence="10 11">
    <name type="scientific">Pseudomonas saxonica</name>
    <dbReference type="NCBI Taxonomy" id="2600598"/>
    <lineage>
        <taxon>Bacteria</taxon>
        <taxon>Pseudomonadati</taxon>
        <taxon>Pseudomonadota</taxon>
        <taxon>Gammaproteobacteria</taxon>
        <taxon>Pseudomonadales</taxon>
        <taxon>Pseudomonadaceae</taxon>
        <taxon>Pseudomonas</taxon>
    </lineage>
</organism>
<evidence type="ECO:0000313" key="11">
    <source>
        <dbReference type="Proteomes" id="UP000317901"/>
    </source>
</evidence>
<feature type="transmembrane region" description="Helical" evidence="9">
    <location>
        <begin position="411"/>
        <end position="436"/>
    </location>
</feature>
<feature type="transmembrane region" description="Helical" evidence="9">
    <location>
        <begin position="318"/>
        <end position="337"/>
    </location>
</feature>
<evidence type="ECO:0000256" key="1">
    <source>
        <dbReference type="ARBA" id="ARBA00004651"/>
    </source>
</evidence>
<evidence type="ECO:0000256" key="6">
    <source>
        <dbReference type="ARBA" id="ARBA00022970"/>
    </source>
</evidence>
<dbReference type="Pfam" id="PF05525">
    <property type="entry name" value="Branch_AA_trans"/>
    <property type="match status" value="1"/>
</dbReference>
<evidence type="ECO:0000256" key="2">
    <source>
        <dbReference type="ARBA" id="ARBA00008540"/>
    </source>
</evidence>
<name>A0A5C5PZN7_9PSED</name>
<feature type="transmembrane region" description="Helical" evidence="9">
    <location>
        <begin position="42"/>
        <end position="63"/>
    </location>
</feature>
<keyword evidence="7 9" id="KW-1133">Transmembrane helix</keyword>
<proteinExistence type="inferred from homology"/>
<feature type="transmembrane region" description="Helical" evidence="9">
    <location>
        <begin position="154"/>
        <end position="176"/>
    </location>
</feature>
<sequence length="447" mass="47281">MSSTIRVKTFISLSFFLFSMFLGAGNIIFAPPLGQAAGTQTWLAMSGFLITGVGLVFLAILALSISGGSIDAMSQRVGSRFAKCFSLLLFLTLGPIYVVPRTAAVVYEVSVTPFLSDIPGVSNWALMLFSVVFIGLTLYLSLDPKKFVDRIGNILTPTFIVLLLIIVGKSLLTPIADFSAPSGDYIDHAFSIGFTQGYYTMDVLAAFVFGKIFLDAAKHSGVATQHLSKLFVRAGILAVVGLACVQVSLASMGATSFAVLGISQNGGQALTQIVDLLLGSTGVSMLALIILLTGLTTAVACLASVAEYFSRIFPQFGYKAWVVILGLLSLVITNFGLTTILHLASPILLFLYPIAITLIALVFLNRFFGGHQSVYISAVIGAALMGAVDALKAFDLVPSGLESLLTSNIPFYTNGLGWVVVATLFGLCGCAFIPLFRGGVFRNAPVV</sequence>
<accession>A0A5C5PZN7</accession>
<gene>
    <name evidence="10" type="primary">brnQ</name>
    <name evidence="10" type="ORF">FJD37_07240</name>
</gene>
<feature type="transmembrane region" description="Helical" evidence="9">
    <location>
        <begin position="343"/>
        <end position="364"/>
    </location>
</feature>
<feature type="transmembrane region" description="Helical" evidence="9">
    <location>
        <begin position="124"/>
        <end position="142"/>
    </location>
</feature>
<dbReference type="GO" id="GO:0005304">
    <property type="term" value="F:L-valine transmembrane transporter activity"/>
    <property type="evidence" value="ECO:0007669"/>
    <property type="project" value="TreeGrafter"/>
</dbReference>
<dbReference type="PANTHER" id="PTHR30588">
    <property type="entry name" value="BRANCHED-CHAIN AMINO ACID TRANSPORT SYSTEM 2 CARRIER PROTEIN"/>
    <property type="match status" value="1"/>
</dbReference>
<evidence type="ECO:0000313" key="10">
    <source>
        <dbReference type="EMBL" id="TWR96639.1"/>
    </source>
</evidence>
<comment type="caution">
    <text evidence="10">The sequence shown here is derived from an EMBL/GenBank/DDBJ whole genome shotgun (WGS) entry which is preliminary data.</text>
</comment>
<feature type="transmembrane region" description="Helical" evidence="9">
    <location>
        <begin position="235"/>
        <end position="262"/>
    </location>
</feature>
<dbReference type="GO" id="GO:0015188">
    <property type="term" value="F:L-isoleucine transmembrane transporter activity"/>
    <property type="evidence" value="ECO:0007669"/>
    <property type="project" value="TreeGrafter"/>
</dbReference>
<feature type="transmembrane region" description="Helical" evidence="9">
    <location>
        <begin position="12"/>
        <end position="30"/>
    </location>
</feature>
<dbReference type="EMBL" id="VFIP01000010">
    <property type="protein sequence ID" value="TWR96639.1"/>
    <property type="molecule type" value="Genomic_DNA"/>
</dbReference>
<dbReference type="Proteomes" id="UP000317901">
    <property type="component" value="Unassembled WGS sequence"/>
</dbReference>
<evidence type="ECO:0000256" key="4">
    <source>
        <dbReference type="ARBA" id="ARBA00022475"/>
    </source>
</evidence>
<feature type="transmembrane region" description="Helical" evidence="9">
    <location>
        <begin position="84"/>
        <end position="104"/>
    </location>
</feature>
<dbReference type="NCBIfam" id="TIGR00796">
    <property type="entry name" value="livcs"/>
    <property type="match status" value="1"/>
</dbReference>
<evidence type="ECO:0000256" key="5">
    <source>
        <dbReference type="ARBA" id="ARBA00022692"/>
    </source>
</evidence>
<comment type="similarity">
    <text evidence="2 9">Belongs to the branched chain amino acid transporter family.</text>
</comment>
<keyword evidence="3 9" id="KW-0813">Transport</keyword>
<keyword evidence="4" id="KW-1003">Cell membrane</keyword>
<evidence type="ECO:0000256" key="9">
    <source>
        <dbReference type="RuleBase" id="RU362122"/>
    </source>
</evidence>
<comment type="function">
    <text evidence="9">Component of the transport system for branched-chain amino acids.</text>
</comment>
<protein>
    <recommendedName>
        <fullName evidence="9">Branched-chain amino acid transport system carrier protein</fullName>
    </recommendedName>
</protein>
<dbReference type="GO" id="GO:0015820">
    <property type="term" value="P:L-leucine transport"/>
    <property type="evidence" value="ECO:0007669"/>
    <property type="project" value="TreeGrafter"/>
</dbReference>
<feature type="transmembrane region" description="Helical" evidence="9">
    <location>
        <begin position="196"/>
        <end position="214"/>
    </location>
</feature>
<dbReference type="GO" id="GO:0015190">
    <property type="term" value="F:L-leucine transmembrane transporter activity"/>
    <property type="evidence" value="ECO:0007669"/>
    <property type="project" value="TreeGrafter"/>
</dbReference>
<dbReference type="OrthoDB" id="9783920at2"/>
<dbReference type="GO" id="GO:0015818">
    <property type="term" value="P:isoleucine transport"/>
    <property type="evidence" value="ECO:0007669"/>
    <property type="project" value="TreeGrafter"/>
</dbReference>
<dbReference type="GO" id="GO:0005886">
    <property type="term" value="C:plasma membrane"/>
    <property type="evidence" value="ECO:0007669"/>
    <property type="project" value="UniProtKB-SubCell"/>
</dbReference>
<evidence type="ECO:0000256" key="8">
    <source>
        <dbReference type="ARBA" id="ARBA00023136"/>
    </source>
</evidence>
<evidence type="ECO:0000256" key="3">
    <source>
        <dbReference type="ARBA" id="ARBA00022448"/>
    </source>
</evidence>
<keyword evidence="8 9" id="KW-0472">Membrane</keyword>
<comment type="subcellular location">
    <subcellularLocation>
        <location evidence="9">Cell inner membrane</location>
        <topology evidence="9">Multi-pass membrane protein</topology>
    </subcellularLocation>
    <subcellularLocation>
        <location evidence="1">Cell membrane</location>
        <topology evidence="1">Multi-pass membrane protein</topology>
    </subcellularLocation>
</comment>
<dbReference type="PANTHER" id="PTHR30588:SF0">
    <property type="entry name" value="BRANCHED-CHAIN AMINO ACID PERMEASE BRNQ"/>
    <property type="match status" value="1"/>
</dbReference>
<dbReference type="AlphaFoldDB" id="A0A5C5PZN7"/>
<dbReference type="InterPro" id="IPR004685">
    <property type="entry name" value="Brnchd-chn_aa_trnsp_Livcs"/>
</dbReference>
<reference evidence="10 11" key="1">
    <citation type="submission" date="2019-06" db="EMBL/GenBank/DDBJ databases">
        <title>Pseudomonas bimorpha sp. nov. isolated from bovine raw milk and skim milk concentrate.</title>
        <authorList>
            <person name="Hofmann K."/>
            <person name="Huptas C."/>
            <person name="Doll E."/>
            <person name="Scherer S."/>
            <person name="Wenning M."/>
        </authorList>
    </citation>
    <scope>NUCLEOTIDE SEQUENCE [LARGE SCALE GENOMIC DNA]</scope>
    <source>
        <strain evidence="10 11">DSM 108990</strain>
    </source>
</reference>
<dbReference type="RefSeq" id="WP_146425631.1">
    <property type="nucleotide sequence ID" value="NZ_VFIP01000010.1"/>
</dbReference>
<keyword evidence="6 9" id="KW-0029">Amino-acid transport</keyword>
<feature type="transmembrane region" description="Helical" evidence="9">
    <location>
        <begin position="373"/>
        <end position="391"/>
    </location>
</feature>
<evidence type="ECO:0000256" key="7">
    <source>
        <dbReference type="ARBA" id="ARBA00022989"/>
    </source>
</evidence>
<keyword evidence="5 9" id="KW-0812">Transmembrane</keyword>